<dbReference type="Proteomes" id="UP001172680">
    <property type="component" value="Unassembled WGS sequence"/>
</dbReference>
<accession>A0ACC2YER6</accession>
<evidence type="ECO:0000313" key="2">
    <source>
        <dbReference type="Proteomes" id="UP001172680"/>
    </source>
</evidence>
<dbReference type="EMBL" id="JAPDRP010000047">
    <property type="protein sequence ID" value="KAJ9633668.1"/>
    <property type="molecule type" value="Genomic_DNA"/>
</dbReference>
<comment type="caution">
    <text evidence="1">The sequence shown here is derived from an EMBL/GenBank/DDBJ whole genome shotgun (WGS) entry which is preliminary data.</text>
</comment>
<reference evidence="1" key="1">
    <citation type="submission" date="2022-10" db="EMBL/GenBank/DDBJ databases">
        <title>Culturing micro-colonial fungi from biological soil crusts in the Mojave desert and describing Neophaeococcomyces mojavensis, and introducing the new genera and species Taxawa tesnikishii.</title>
        <authorList>
            <person name="Kurbessoian T."/>
            <person name="Stajich J.E."/>
        </authorList>
    </citation>
    <scope>NUCLEOTIDE SEQUENCE</scope>
    <source>
        <strain evidence="1">JES_115</strain>
    </source>
</reference>
<evidence type="ECO:0000313" key="1">
    <source>
        <dbReference type="EMBL" id="KAJ9633668.1"/>
    </source>
</evidence>
<keyword evidence="2" id="KW-1185">Reference proteome</keyword>
<proteinExistence type="predicted"/>
<gene>
    <name evidence="1" type="ORF">H2199_009296</name>
</gene>
<name>A0ACC2YER6_9PEZI</name>
<organism evidence="1 2">
    <name type="scientific">Coniosporium tulheliwenetii</name>
    <dbReference type="NCBI Taxonomy" id="3383036"/>
    <lineage>
        <taxon>Eukaryota</taxon>
        <taxon>Fungi</taxon>
        <taxon>Dikarya</taxon>
        <taxon>Ascomycota</taxon>
        <taxon>Pezizomycotina</taxon>
        <taxon>Dothideomycetes</taxon>
        <taxon>Dothideomycetes incertae sedis</taxon>
        <taxon>Coniosporium</taxon>
    </lineage>
</organism>
<sequence>MAAITINHLSETVQSDTIGVAYIYCNYKAQADQTATSLLAAILKQLMQAQSSIAEPVARLYDHHAKRRTKPSLEEVFTALQSVSANYSSVYVVVDALDECPDKDRARSQLLARLRSLQQNIDLHLMVTSRFIPDIEVEFRSMPRLEVRVSDADVKHFVAGQMDRLPKCVQRDDELQDLVQDKIVQAVDGMFLLARLHVDSLLDKRTKTKVQSTLEKLSKGFRALDEAYEDAIKRIDGQLPEDSALAKSVLSWITYAQRPLTTEELCHALAVEVGEEELDEDNIPDIEDIVSFCAGLVTVDEESNIIRLVHYTTQEYFERIREDWNPTAQQEITSTCLTYLSLNSFRSGSCSSDKDFESRVEQNVFLDYAAQYWGWHALTVQEEVLELALSLLLDRTLVSWYSGRFPEQTTGLHLTARFGLLCLLDKLLNGLGKDVMLSADSKDEDGQTPLSWAAGNGHEAVVKLLVERDDVEADSKDKDGWTPLLRAALYGHEAVVKLLVERDDVEADSKDDYGRTPLWRAAGNGHEAVVKLLVERDDVEADSKDDYGHRPLSWADSKDEDGQTPLSRAAENGHEAVVKLLVERDDVEADSKDEDGRTPLWWAAGNGHEAVVKLLVERDDVEADSKDKNGQTPLWWAAENGHEAVVKLLVERDDVEADTKDKNGRTPLWWAAENGHEAVVKLLVKRDDVEADSKDKDGWTPLWRAAGNGHEAVVKLLIERDDVEADPKDKDGRTPLWWAAGNGHEAVVKLLVERDDVKADLKDKDGQTPLWWAAENGHEAVVKLLVERDDVEADTKDKDGRTPLWGAAGNGHEAVVKLLVERDDVEADSKEKYGQTPLWRAAWNGHEAVVKLLVERDDVEADSKEDYGHTPLWGAARNGHEAVVKLLVERDDVEADTKDKDGRTPLWWAAGNGHKRLVEILLDNMVDVDAEDNRGYTALQLAVFKEHREVERLLMEKGALQPEDFYGFRVLFLEEEH</sequence>
<protein>
    <submittedName>
        <fullName evidence="1">Uncharacterized protein</fullName>
    </submittedName>
</protein>